<organism evidence="2 3">
    <name type="scientific">Punica granatum</name>
    <name type="common">Pomegranate</name>
    <dbReference type="NCBI Taxonomy" id="22663"/>
    <lineage>
        <taxon>Eukaryota</taxon>
        <taxon>Viridiplantae</taxon>
        <taxon>Streptophyta</taxon>
        <taxon>Embryophyta</taxon>
        <taxon>Tracheophyta</taxon>
        <taxon>Spermatophyta</taxon>
        <taxon>Magnoliopsida</taxon>
        <taxon>eudicotyledons</taxon>
        <taxon>Gunneridae</taxon>
        <taxon>Pentapetalae</taxon>
        <taxon>rosids</taxon>
        <taxon>malvids</taxon>
        <taxon>Myrtales</taxon>
        <taxon>Lythraceae</taxon>
        <taxon>Punica</taxon>
    </lineage>
</organism>
<comment type="caution">
    <text evidence="2">The sequence shown here is derived from an EMBL/GenBank/DDBJ whole genome shotgun (WGS) entry which is preliminary data.</text>
</comment>
<dbReference type="Proteomes" id="UP000233551">
    <property type="component" value="Unassembled WGS sequence"/>
</dbReference>
<feature type="region of interest" description="Disordered" evidence="1">
    <location>
        <begin position="53"/>
        <end position="95"/>
    </location>
</feature>
<accession>A0A2I0L403</accession>
<proteinExistence type="predicted"/>
<evidence type="ECO:0000313" key="3">
    <source>
        <dbReference type="Proteomes" id="UP000233551"/>
    </source>
</evidence>
<evidence type="ECO:0000313" key="2">
    <source>
        <dbReference type="EMBL" id="PKI75431.1"/>
    </source>
</evidence>
<protein>
    <submittedName>
        <fullName evidence="2">Uncharacterized protein</fullName>
    </submittedName>
</protein>
<gene>
    <name evidence="2" type="ORF">CRG98_004101</name>
</gene>
<sequence length="136" mass="15495">MAHSTRFGFQVSTRLTVTVESGRLKLPVTFPGREENRNFPFASPFHWNRSRERSRDSLEKFQSSESCPNSTPLSQSPPESSSSEPNSNRSSRGDGPGILSSSSCFIRLCVIYCFFGFDEHRRTDPQLSSDFWMIYL</sequence>
<name>A0A2I0L403_PUNGR</name>
<feature type="compositionally biased region" description="Low complexity" evidence="1">
    <location>
        <begin position="76"/>
        <end position="90"/>
    </location>
</feature>
<keyword evidence="3" id="KW-1185">Reference proteome</keyword>
<evidence type="ECO:0000256" key="1">
    <source>
        <dbReference type="SAM" id="MobiDB-lite"/>
    </source>
</evidence>
<dbReference type="AlphaFoldDB" id="A0A2I0L403"/>
<dbReference type="EMBL" id="PGOL01000169">
    <property type="protein sequence ID" value="PKI75431.1"/>
    <property type="molecule type" value="Genomic_DNA"/>
</dbReference>
<reference evidence="2 3" key="1">
    <citation type="submission" date="2017-11" db="EMBL/GenBank/DDBJ databases">
        <title>De-novo sequencing of pomegranate (Punica granatum L.) genome.</title>
        <authorList>
            <person name="Akparov Z."/>
            <person name="Amiraslanov A."/>
            <person name="Hajiyeva S."/>
            <person name="Abbasov M."/>
            <person name="Kaur K."/>
            <person name="Hamwieh A."/>
            <person name="Solovyev V."/>
            <person name="Salamov A."/>
            <person name="Braich B."/>
            <person name="Kosarev P."/>
            <person name="Mahmoud A."/>
            <person name="Hajiyev E."/>
            <person name="Babayeva S."/>
            <person name="Izzatullayeva V."/>
            <person name="Mammadov A."/>
            <person name="Mammadov A."/>
            <person name="Sharifova S."/>
            <person name="Ojaghi J."/>
            <person name="Eynullazada K."/>
            <person name="Bayramov B."/>
            <person name="Abdulazimova A."/>
            <person name="Shahmuradov I."/>
        </authorList>
    </citation>
    <scope>NUCLEOTIDE SEQUENCE [LARGE SCALE GENOMIC DNA]</scope>
    <source>
        <strain evidence="3">cv. AG2017</strain>
        <tissue evidence="2">Leaf</tissue>
    </source>
</reference>
<feature type="compositionally biased region" description="Polar residues" evidence="1">
    <location>
        <begin position="60"/>
        <end position="74"/>
    </location>
</feature>